<dbReference type="SUPFAM" id="SSF46955">
    <property type="entry name" value="Putative DNA-binding domain"/>
    <property type="match status" value="1"/>
</dbReference>
<dbReference type="InterPro" id="IPR000551">
    <property type="entry name" value="MerR-type_HTH_dom"/>
</dbReference>
<evidence type="ECO:0000313" key="6">
    <source>
        <dbReference type="EMBL" id="EJO16823.1"/>
    </source>
</evidence>
<dbReference type="PANTHER" id="PTHR30204:SF69">
    <property type="entry name" value="MERR-FAMILY TRANSCRIPTIONAL REGULATOR"/>
    <property type="match status" value="1"/>
</dbReference>
<dbReference type="SMART" id="SM00422">
    <property type="entry name" value="HTH_MERR"/>
    <property type="match status" value="1"/>
</dbReference>
<reference evidence="6 7" key="1">
    <citation type="journal article" date="2012" name="J. Bacteriol.">
        <title>Genome Sequence of the Lantibiotic Bacteriocin Producer Streptococcus salivarius Strain K12.</title>
        <authorList>
            <person name="Barretto C."/>
            <person name="Alvarez-Martin P."/>
            <person name="Foata F."/>
            <person name="Renault P."/>
            <person name="Berger B."/>
        </authorList>
    </citation>
    <scope>NUCLEOTIDE SEQUENCE [LARGE SCALE GENOMIC DNA]</scope>
    <source>
        <strain evidence="6 7">K12</strain>
    </source>
</reference>
<dbReference type="SUPFAM" id="SSF55136">
    <property type="entry name" value="Probable bacterial effector-binding domain"/>
    <property type="match status" value="1"/>
</dbReference>
<evidence type="ECO:0000256" key="1">
    <source>
        <dbReference type="ARBA" id="ARBA00022491"/>
    </source>
</evidence>
<dbReference type="GO" id="GO:0003677">
    <property type="term" value="F:DNA binding"/>
    <property type="evidence" value="ECO:0007669"/>
    <property type="project" value="UniProtKB-KW"/>
</dbReference>
<dbReference type="Gene3D" id="1.10.1660.10">
    <property type="match status" value="1"/>
</dbReference>
<keyword evidence="3" id="KW-0238">DNA-binding</keyword>
<dbReference type="InterPro" id="IPR011256">
    <property type="entry name" value="Reg_factor_effector_dom_sf"/>
</dbReference>
<dbReference type="Pfam" id="PF13411">
    <property type="entry name" value="MerR_1"/>
    <property type="match status" value="1"/>
</dbReference>
<evidence type="ECO:0000256" key="4">
    <source>
        <dbReference type="ARBA" id="ARBA00023163"/>
    </source>
</evidence>
<evidence type="ECO:0000259" key="5">
    <source>
        <dbReference type="PROSITE" id="PS50937"/>
    </source>
</evidence>
<organism evidence="6 7">
    <name type="scientific">Streptococcus salivarius K12</name>
    <dbReference type="NCBI Taxonomy" id="1200793"/>
    <lineage>
        <taxon>Bacteria</taxon>
        <taxon>Bacillati</taxon>
        <taxon>Bacillota</taxon>
        <taxon>Bacilli</taxon>
        <taxon>Lactobacillales</taxon>
        <taxon>Streptococcaceae</taxon>
        <taxon>Streptococcus</taxon>
    </lineage>
</organism>
<comment type="caution">
    <text evidence="6">The sequence shown here is derived from an EMBL/GenBank/DDBJ whole genome shotgun (WGS) entry which is preliminary data.</text>
</comment>
<dbReference type="PROSITE" id="PS50937">
    <property type="entry name" value="HTH_MERR_2"/>
    <property type="match status" value="1"/>
</dbReference>
<dbReference type="CDD" id="cd01107">
    <property type="entry name" value="HTH_BmrR"/>
    <property type="match status" value="1"/>
</dbReference>
<dbReference type="Proteomes" id="UP000006983">
    <property type="component" value="Unassembled WGS sequence"/>
</dbReference>
<evidence type="ECO:0000256" key="2">
    <source>
        <dbReference type="ARBA" id="ARBA00023015"/>
    </source>
</evidence>
<dbReference type="InterPro" id="IPR047057">
    <property type="entry name" value="MerR_fam"/>
</dbReference>
<keyword evidence="4" id="KW-0804">Transcription</keyword>
<protein>
    <submittedName>
        <fullName evidence="6">Multidrug-efflux transporter 2 regulator</fullName>
    </submittedName>
</protein>
<dbReference type="RefSeq" id="WP_002890584.1">
    <property type="nucleotide sequence ID" value="NZ_ALIF01000001.1"/>
</dbReference>
<dbReference type="AlphaFoldDB" id="J7TXJ9"/>
<dbReference type="PANTHER" id="PTHR30204">
    <property type="entry name" value="REDOX-CYCLING DRUG-SENSING TRANSCRIPTIONAL ACTIVATOR SOXR"/>
    <property type="match status" value="1"/>
</dbReference>
<feature type="domain" description="HTH merR-type" evidence="5">
    <location>
        <begin position="1"/>
        <end position="74"/>
    </location>
</feature>
<keyword evidence="1" id="KW-0678">Repressor</keyword>
<accession>J7TXJ9</accession>
<proteinExistence type="predicted"/>
<evidence type="ECO:0000256" key="3">
    <source>
        <dbReference type="ARBA" id="ARBA00023125"/>
    </source>
</evidence>
<gene>
    <name evidence="6" type="ORF">RSSL_01458</name>
</gene>
<dbReference type="PATRIC" id="fig|1200793.3.peg.708"/>
<dbReference type="InterPro" id="IPR009061">
    <property type="entry name" value="DNA-bd_dom_put_sf"/>
</dbReference>
<evidence type="ECO:0000313" key="7">
    <source>
        <dbReference type="Proteomes" id="UP000006983"/>
    </source>
</evidence>
<name>J7TXJ9_STRSL</name>
<keyword evidence="2" id="KW-0805">Transcription regulation</keyword>
<keyword evidence="7" id="KW-1185">Reference proteome</keyword>
<dbReference type="EMBL" id="ALIF01000001">
    <property type="protein sequence ID" value="EJO16823.1"/>
    <property type="molecule type" value="Genomic_DNA"/>
</dbReference>
<dbReference type="GO" id="GO:0003700">
    <property type="term" value="F:DNA-binding transcription factor activity"/>
    <property type="evidence" value="ECO:0007669"/>
    <property type="project" value="InterPro"/>
</dbReference>
<sequence length="280" mass="33732">MKDILRIGEFSKLNNIPIRTLRFYDQIGLLKPYQVDPETNYRGYHIEQSSLVDAIQYLRQLDFSLEEIKEILSDIENSHLHKLIIDKYQQLIEEQKRIKKQLREIEIYQSGALLYQTKSHSQHLEIQTFPERSLYRFQIDSNIYQMSTEEYELYLRCFKQEIIQYNPFFNHFSRVGSIMPKENFISQNFDSKEFTLFDDEPIYHSHLTKSILPEGNYAIRYCKSFEEEIKLLPQFLLDIREQGYQIIGDYLCEVIHEQPSLEEQKRDMFIRMQVRIGINS</sequence>